<sequence>MSIVSLAAGKVVLREWNILQINTPEGSGEIFVGYSEHDGLGRVSTVIQHFDETTKTGRTQSGSEYEVIGEAGMPHEDAMYVLERTLGADLIQKELLPGNSEVLRFRYPIK</sequence>
<evidence type="ECO:0000313" key="1">
    <source>
        <dbReference type="EMBL" id="HEC75292.1"/>
    </source>
</evidence>
<organism evidence="1">
    <name type="scientific">Methylophaga aminisulfidivorans</name>
    <dbReference type="NCBI Taxonomy" id="230105"/>
    <lineage>
        <taxon>Bacteria</taxon>
        <taxon>Pseudomonadati</taxon>
        <taxon>Pseudomonadota</taxon>
        <taxon>Gammaproteobacteria</taxon>
        <taxon>Thiotrichales</taxon>
        <taxon>Piscirickettsiaceae</taxon>
        <taxon>Methylophaga</taxon>
    </lineage>
</organism>
<accession>A0A7C2A8X4</accession>
<comment type="caution">
    <text evidence="1">The sequence shown here is derived from an EMBL/GenBank/DDBJ whole genome shotgun (WGS) entry which is preliminary data.</text>
</comment>
<name>A0A7C2A8X4_9GAMM</name>
<dbReference type="EMBL" id="DRHY01000303">
    <property type="protein sequence ID" value="HEC75292.1"/>
    <property type="molecule type" value="Genomic_DNA"/>
</dbReference>
<gene>
    <name evidence="1" type="ORF">ENI26_13125</name>
</gene>
<dbReference type="Proteomes" id="UP000886384">
    <property type="component" value="Unassembled WGS sequence"/>
</dbReference>
<proteinExistence type="predicted"/>
<dbReference type="AlphaFoldDB" id="A0A7C2A8X4"/>
<protein>
    <submittedName>
        <fullName evidence="1">Uncharacterized protein</fullName>
    </submittedName>
</protein>
<reference evidence="1" key="1">
    <citation type="journal article" date="2020" name="mSystems">
        <title>Genome- and Community-Level Interaction Insights into Carbon Utilization and Element Cycling Functions of Hydrothermarchaeota in Hydrothermal Sediment.</title>
        <authorList>
            <person name="Zhou Z."/>
            <person name="Liu Y."/>
            <person name="Xu W."/>
            <person name="Pan J."/>
            <person name="Luo Z.H."/>
            <person name="Li M."/>
        </authorList>
    </citation>
    <scope>NUCLEOTIDE SEQUENCE [LARGE SCALE GENOMIC DNA]</scope>
    <source>
        <strain evidence="1">HyVt-380</strain>
    </source>
</reference>